<sequence length="168" mass="18747">MLQEVSKIRQISVDIGAINIIEKVDALGNYDRKKIVSHDHNGQKKKELDIVNKPTDITKVNDETIAVSSFPSTIFEINIETMTLLKTLTIGAIVWGLCFVGDEYITAQGNTISWLNSATGEKLRCCETDANTPFVTCYKSTTYIYTNGKNLSNKNRLLKNVSITKVKL</sequence>
<reference evidence="1" key="1">
    <citation type="submission" date="2021-03" db="EMBL/GenBank/DDBJ databases">
        <authorList>
            <person name="Bekaert M."/>
        </authorList>
    </citation>
    <scope>NUCLEOTIDE SEQUENCE</scope>
</reference>
<evidence type="ECO:0000313" key="1">
    <source>
        <dbReference type="EMBL" id="CAG2191584.1"/>
    </source>
</evidence>
<protein>
    <submittedName>
        <fullName evidence="1">Uncharacterized protein</fullName>
    </submittedName>
</protein>
<dbReference type="EMBL" id="CAJPWZ010000366">
    <property type="protein sequence ID" value="CAG2191584.1"/>
    <property type="molecule type" value="Genomic_DNA"/>
</dbReference>
<organism evidence="1 2">
    <name type="scientific">Mytilus edulis</name>
    <name type="common">Blue mussel</name>
    <dbReference type="NCBI Taxonomy" id="6550"/>
    <lineage>
        <taxon>Eukaryota</taxon>
        <taxon>Metazoa</taxon>
        <taxon>Spiralia</taxon>
        <taxon>Lophotrochozoa</taxon>
        <taxon>Mollusca</taxon>
        <taxon>Bivalvia</taxon>
        <taxon>Autobranchia</taxon>
        <taxon>Pteriomorphia</taxon>
        <taxon>Mytilida</taxon>
        <taxon>Mytiloidea</taxon>
        <taxon>Mytilidae</taxon>
        <taxon>Mytilinae</taxon>
        <taxon>Mytilus</taxon>
    </lineage>
</organism>
<proteinExistence type="predicted"/>
<dbReference type="SUPFAM" id="SSF50969">
    <property type="entry name" value="YVTN repeat-like/Quinoprotein amine dehydrogenase"/>
    <property type="match status" value="1"/>
</dbReference>
<evidence type="ECO:0000313" key="2">
    <source>
        <dbReference type="Proteomes" id="UP000683360"/>
    </source>
</evidence>
<keyword evidence="2" id="KW-1185">Reference proteome</keyword>
<dbReference type="Proteomes" id="UP000683360">
    <property type="component" value="Unassembled WGS sequence"/>
</dbReference>
<name>A0A8S3QCQ7_MYTED</name>
<dbReference type="AlphaFoldDB" id="A0A8S3QCQ7"/>
<dbReference type="OrthoDB" id="6082856at2759"/>
<accession>A0A8S3QCQ7</accession>
<dbReference type="InterPro" id="IPR011044">
    <property type="entry name" value="Quino_amine_DH_bsu"/>
</dbReference>
<comment type="caution">
    <text evidence="1">The sequence shown here is derived from an EMBL/GenBank/DDBJ whole genome shotgun (WGS) entry which is preliminary data.</text>
</comment>
<gene>
    <name evidence="1" type="ORF">MEDL_6789</name>
</gene>